<reference evidence="1 2" key="1">
    <citation type="submission" date="2020-09" db="EMBL/GenBank/DDBJ databases">
        <title>novel species in genus Nocardioides.</title>
        <authorList>
            <person name="Zhang G."/>
        </authorList>
    </citation>
    <scope>NUCLEOTIDE SEQUENCE [LARGE SCALE GENOMIC DNA]</scope>
    <source>
        <strain evidence="1 2">19197</strain>
    </source>
</reference>
<evidence type="ECO:0000313" key="1">
    <source>
        <dbReference type="EMBL" id="MBD3914223.1"/>
    </source>
</evidence>
<proteinExistence type="predicted"/>
<protein>
    <submittedName>
        <fullName evidence="1">Uncharacterized protein</fullName>
    </submittedName>
</protein>
<dbReference type="EMBL" id="JACXYY010000002">
    <property type="protein sequence ID" value="MBD3914223.1"/>
    <property type="molecule type" value="Genomic_DNA"/>
</dbReference>
<gene>
    <name evidence="1" type="ORF">IEZ25_06315</name>
</gene>
<name>A0ABR8MEC5_9ACTN</name>
<evidence type="ECO:0000313" key="2">
    <source>
        <dbReference type="Proteomes" id="UP000649289"/>
    </source>
</evidence>
<accession>A0ABR8MEC5</accession>
<dbReference type="Proteomes" id="UP000649289">
    <property type="component" value="Unassembled WGS sequence"/>
</dbReference>
<sequence>MQDVEWTPPGGTPRTIGVCAADGRRLLAGEEPEVRMVRVGDRWMPCHEAGGVPAAVQISDRNAGQGGFGI</sequence>
<organism evidence="1 2">
    <name type="scientific">Nocardioides hwasunensis</name>
    <dbReference type="NCBI Taxonomy" id="397258"/>
    <lineage>
        <taxon>Bacteria</taxon>
        <taxon>Bacillati</taxon>
        <taxon>Actinomycetota</taxon>
        <taxon>Actinomycetes</taxon>
        <taxon>Propionibacteriales</taxon>
        <taxon>Nocardioidaceae</taxon>
        <taxon>Nocardioides</taxon>
    </lineage>
</organism>
<dbReference type="RefSeq" id="WP_191198541.1">
    <property type="nucleotide sequence ID" value="NZ_BAAAPA010000003.1"/>
</dbReference>
<keyword evidence="2" id="KW-1185">Reference proteome</keyword>
<comment type="caution">
    <text evidence="1">The sequence shown here is derived from an EMBL/GenBank/DDBJ whole genome shotgun (WGS) entry which is preliminary data.</text>
</comment>